<evidence type="ECO:0000313" key="2">
    <source>
        <dbReference type="Proteomes" id="UP000828251"/>
    </source>
</evidence>
<protein>
    <submittedName>
        <fullName evidence="1">Uncharacterized protein</fullName>
    </submittedName>
</protein>
<organism evidence="1 2">
    <name type="scientific">Gossypium stocksii</name>
    <dbReference type="NCBI Taxonomy" id="47602"/>
    <lineage>
        <taxon>Eukaryota</taxon>
        <taxon>Viridiplantae</taxon>
        <taxon>Streptophyta</taxon>
        <taxon>Embryophyta</taxon>
        <taxon>Tracheophyta</taxon>
        <taxon>Spermatophyta</taxon>
        <taxon>Magnoliopsida</taxon>
        <taxon>eudicotyledons</taxon>
        <taxon>Gunneridae</taxon>
        <taxon>Pentapetalae</taxon>
        <taxon>rosids</taxon>
        <taxon>malvids</taxon>
        <taxon>Malvales</taxon>
        <taxon>Malvaceae</taxon>
        <taxon>Malvoideae</taxon>
        <taxon>Gossypium</taxon>
    </lineage>
</organism>
<gene>
    <name evidence="1" type="ORF">J1N35_033667</name>
</gene>
<reference evidence="1 2" key="1">
    <citation type="journal article" date="2021" name="Plant Biotechnol. J.">
        <title>Multi-omics assisted identification of the key and species-specific regulatory components of drought-tolerant mechanisms in Gossypium stocksii.</title>
        <authorList>
            <person name="Yu D."/>
            <person name="Ke L."/>
            <person name="Zhang D."/>
            <person name="Wu Y."/>
            <person name="Sun Y."/>
            <person name="Mei J."/>
            <person name="Sun J."/>
            <person name="Sun Y."/>
        </authorList>
    </citation>
    <scope>NUCLEOTIDE SEQUENCE [LARGE SCALE GENOMIC DNA]</scope>
    <source>
        <strain evidence="2">cv. E1</strain>
        <tissue evidence="1">Leaf</tissue>
    </source>
</reference>
<proteinExistence type="predicted"/>
<keyword evidence="2" id="KW-1185">Reference proteome</keyword>
<dbReference type="AlphaFoldDB" id="A0A9D3UQM5"/>
<dbReference type="Proteomes" id="UP000828251">
    <property type="component" value="Unassembled WGS sequence"/>
</dbReference>
<dbReference type="OrthoDB" id="10685339at2759"/>
<sequence length="92" mass="10535">MLDEHLDDIDEEMYSGDEEYRELDETESVTPSINFVRNQPPIEERGNVRERDNSQLLRVIPDALQRVTGIVPTTSSTPPVRKALIKELLSLL</sequence>
<name>A0A9D3UQM5_9ROSI</name>
<dbReference type="EMBL" id="JAIQCV010000010">
    <property type="protein sequence ID" value="KAH1055602.1"/>
    <property type="molecule type" value="Genomic_DNA"/>
</dbReference>
<comment type="caution">
    <text evidence="1">The sequence shown here is derived from an EMBL/GenBank/DDBJ whole genome shotgun (WGS) entry which is preliminary data.</text>
</comment>
<evidence type="ECO:0000313" key="1">
    <source>
        <dbReference type="EMBL" id="KAH1055602.1"/>
    </source>
</evidence>
<accession>A0A9D3UQM5</accession>